<keyword evidence="2" id="KW-0472">Membrane</keyword>
<reference evidence="3" key="1">
    <citation type="submission" date="2020-12" db="EMBL/GenBank/DDBJ databases">
        <title>Metabolic potential, ecology and presence of endohyphal bacteria is reflected in genomic diversity of Mucoromycotina.</title>
        <authorList>
            <person name="Muszewska A."/>
            <person name="Okrasinska A."/>
            <person name="Steczkiewicz K."/>
            <person name="Drgas O."/>
            <person name="Orlowska M."/>
            <person name="Perlinska-Lenart U."/>
            <person name="Aleksandrzak-Piekarczyk T."/>
            <person name="Szatraj K."/>
            <person name="Zielenkiewicz U."/>
            <person name="Pilsyk S."/>
            <person name="Malc E."/>
            <person name="Mieczkowski P."/>
            <person name="Kruszewska J.S."/>
            <person name="Biernat P."/>
            <person name="Pawlowska J."/>
        </authorList>
    </citation>
    <scope>NUCLEOTIDE SEQUENCE</scope>
    <source>
        <strain evidence="3">WA0000051536</strain>
    </source>
</reference>
<sequence length="205" mass="23440">MASPVKSYNYPPRPDISAVQQSSNAPGSWQYQLTESMLMQNTGGQDMSTASVRSTYEPPPPEEKNEKIQHENMYAPPPEHHNNEPYDITNPQRFGRYIDTRFAPISDDDGRSHKPIRPFSDYEEEGEPKAACIPYGSVLFLVGFVCPPSWWVGSFYPYTCLQSEKRIIPKLERRWRSANRVMTALSILLIAVLLGIMGWYISTYK</sequence>
<evidence type="ECO:0000256" key="1">
    <source>
        <dbReference type="SAM" id="MobiDB-lite"/>
    </source>
</evidence>
<name>A0A8H7UBR7_9FUNG</name>
<feature type="region of interest" description="Disordered" evidence="1">
    <location>
        <begin position="1"/>
        <end position="68"/>
    </location>
</feature>
<dbReference type="Proteomes" id="UP000612746">
    <property type="component" value="Unassembled WGS sequence"/>
</dbReference>
<protein>
    <submittedName>
        <fullName evidence="3">Uncharacterized protein</fullName>
    </submittedName>
</protein>
<accession>A0A8H7UBR7</accession>
<feature type="compositionally biased region" description="Polar residues" evidence="1">
    <location>
        <begin position="18"/>
        <end position="54"/>
    </location>
</feature>
<keyword evidence="4" id="KW-1185">Reference proteome</keyword>
<evidence type="ECO:0000313" key="4">
    <source>
        <dbReference type="Proteomes" id="UP000612746"/>
    </source>
</evidence>
<comment type="caution">
    <text evidence="3">The sequence shown here is derived from an EMBL/GenBank/DDBJ whole genome shotgun (WGS) entry which is preliminary data.</text>
</comment>
<proteinExistence type="predicted"/>
<evidence type="ECO:0000313" key="3">
    <source>
        <dbReference type="EMBL" id="KAG2179721.1"/>
    </source>
</evidence>
<dbReference type="OrthoDB" id="2140426at2759"/>
<dbReference type="AlphaFoldDB" id="A0A8H7UBR7"/>
<organism evidence="3 4">
    <name type="scientific">Umbelopsis vinacea</name>
    <dbReference type="NCBI Taxonomy" id="44442"/>
    <lineage>
        <taxon>Eukaryota</taxon>
        <taxon>Fungi</taxon>
        <taxon>Fungi incertae sedis</taxon>
        <taxon>Mucoromycota</taxon>
        <taxon>Mucoromycotina</taxon>
        <taxon>Umbelopsidomycetes</taxon>
        <taxon>Umbelopsidales</taxon>
        <taxon>Umbelopsidaceae</taxon>
        <taxon>Umbelopsis</taxon>
    </lineage>
</organism>
<keyword evidence="2" id="KW-1133">Transmembrane helix</keyword>
<feature type="transmembrane region" description="Helical" evidence="2">
    <location>
        <begin position="181"/>
        <end position="201"/>
    </location>
</feature>
<keyword evidence="2" id="KW-0812">Transmembrane</keyword>
<gene>
    <name evidence="3" type="ORF">INT44_006569</name>
</gene>
<dbReference type="EMBL" id="JAEPRA010000010">
    <property type="protein sequence ID" value="KAG2179721.1"/>
    <property type="molecule type" value="Genomic_DNA"/>
</dbReference>
<feature type="transmembrane region" description="Helical" evidence="2">
    <location>
        <begin position="138"/>
        <end position="161"/>
    </location>
</feature>
<evidence type="ECO:0000256" key="2">
    <source>
        <dbReference type="SAM" id="Phobius"/>
    </source>
</evidence>